<dbReference type="Proteomes" id="UP000001338">
    <property type="component" value="Unassembled WGS sequence"/>
</dbReference>
<proteinExistence type="predicted"/>
<evidence type="ECO:0000313" key="1">
    <source>
        <dbReference type="EMBL" id="EKR63275.1"/>
    </source>
</evidence>
<comment type="caution">
    <text evidence="1">The sequence shown here is derived from an EMBL/GenBank/DDBJ whole genome shotgun (WGS) entry which is preliminary data.</text>
</comment>
<organism evidence="1 2">
    <name type="scientific">Leptospira weilii str. 2006001853</name>
    <dbReference type="NCBI Taxonomy" id="1001589"/>
    <lineage>
        <taxon>Bacteria</taxon>
        <taxon>Pseudomonadati</taxon>
        <taxon>Spirochaetota</taxon>
        <taxon>Spirochaetia</taxon>
        <taxon>Leptospirales</taxon>
        <taxon>Leptospiraceae</taxon>
        <taxon>Leptospira</taxon>
    </lineage>
</organism>
<gene>
    <name evidence="1" type="ORF">LEP1GSC036_3127</name>
</gene>
<reference evidence="1 2" key="1">
    <citation type="submission" date="2012-10" db="EMBL/GenBank/DDBJ databases">
        <authorList>
            <person name="Harkins D.M."/>
            <person name="Durkin A.S."/>
            <person name="Brinkac L.M."/>
            <person name="Haft D.H."/>
            <person name="Selengut J.D."/>
            <person name="Sanka R."/>
            <person name="DePew J."/>
            <person name="Purushe J."/>
            <person name="Whelen A.C."/>
            <person name="Vinetz J.M."/>
            <person name="Sutton G.G."/>
            <person name="Nierman W.C."/>
            <person name="Fouts D.E."/>
        </authorList>
    </citation>
    <scope>NUCLEOTIDE SEQUENCE [LARGE SCALE GENOMIC DNA]</scope>
    <source>
        <strain evidence="1 2">2006001853</strain>
    </source>
</reference>
<accession>A0A828YYT7</accession>
<dbReference type="EMBL" id="AFLV02000062">
    <property type="protein sequence ID" value="EKR63275.1"/>
    <property type="molecule type" value="Genomic_DNA"/>
</dbReference>
<evidence type="ECO:0000313" key="2">
    <source>
        <dbReference type="Proteomes" id="UP000001338"/>
    </source>
</evidence>
<protein>
    <submittedName>
        <fullName evidence="1">Uncharacterized protein</fullName>
    </submittedName>
</protein>
<name>A0A828YYT7_9LEPT</name>
<dbReference type="AlphaFoldDB" id="A0A828YYT7"/>
<sequence length="58" mass="6677">MPEIYEVPDLCYNLDDKPNQFVLAASPRKWTPIFGSFYFSVSVRKEEILAGTMEGVYL</sequence>